<feature type="domain" description="Glycosyl transferase family 28 C-terminal" evidence="1">
    <location>
        <begin position="223"/>
        <end position="307"/>
    </location>
</feature>
<evidence type="ECO:0000313" key="3">
    <source>
        <dbReference type="Proteomes" id="UP001178507"/>
    </source>
</evidence>
<sequence length="377" mass="41382">MEEDMDAVTALFMTGKGGGGHLAAAQALQSCVLDNEDSIIECVELVDAGGLAELAVSEALPSGDDIYNYFMQIGYYTAAGMLGQVASWGVKWNQAAIEEVFEEYWCVKRPAIVVSFVPFLNAAMRASLQRVMPSCRFLTVVTDFAHCREHPWLEPYEKSCGQFLVLGTELLRKQALQLGWPEHQLLRSSGMVIHPSFYERLEKPLKTAKPKLLVAFGGYAPSRVAQIAWKCAETHPEVDLIIICGKNQELYVQLQDFLEVADGRHVVEGFISSEKVRDYMRQAICVLGKAGPGVCAEACACQVPLAVLQWLQESCCGLVVDSLEQLPADLAEQAAACRQALTKLPPNDAVFEVADFLQQLMSEPGPEPVHVNADARD</sequence>
<dbReference type="AlphaFoldDB" id="A0AA36MSW5"/>
<gene>
    <name evidence="2" type="ORF">EVOR1521_LOCUS11455</name>
</gene>
<keyword evidence="3" id="KW-1185">Reference proteome</keyword>
<dbReference type="Pfam" id="PF04101">
    <property type="entry name" value="Glyco_tran_28_C"/>
    <property type="match status" value="1"/>
</dbReference>
<dbReference type="Gene3D" id="3.40.50.2000">
    <property type="entry name" value="Glycogen Phosphorylase B"/>
    <property type="match status" value="1"/>
</dbReference>
<protein>
    <recommendedName>
        <fullName evidence="1">Glycosyl transferase family 28 C-terminal domain-containing protein</fullName>
    </recommendedName>
</protein>
<dbReference type="GO" id="GO:0016758">
    <property type="term" value="F:hexosyltransferase activity"/>
    <property type="evidence" value="ECO:0007669"/>
    <property type="project" value="InterPro"/>
</dbReference>
<comment type="caution">
    <text evidence="2">The sequence shown here is derived from an EMBL/GenBank/DDBJ whole genome shotgun (WGS) entry which is preliminary data.</text>
</comment>
<dbReference type="PANTHER" id="PTHR43025">
    <property type="entry name" value="MONOGALACTOSYLDIACYLGLYCEROL SYNTHASE"/>
    <property type="match status" value="1"/>
</dbReference>
<dbReference type="InterPro" id="IPR050519">
    <property type="entry name" value="Glycosyltransf_28_UgtP"/>
</dbReference>
<dbReference type="PANTHER" id="PTHR43025:SF3">
    <property type="entry name" value="MONOGALACTOSYLDIACYLGLYCEROL SYNTHASE 1, CHLOROPLASTIC"/>
    <property type="match status" value="1"/>
</dbReference>
<dbReference type="Proteomes" id="UP001178507">
    <property type="component" value="Unassembled WGS sequence"/>
</dbReference>
<reference evidence="2" key="1">
    <citation type="submission" date="2023-08" db="EMBL/GenBank/DDBJ databases">
        <authorList>
            <person name="Chen Y."/>
            <person name="Shah S."/>
            <person name="Dougan E. K."/>
            <person name="Thang M."/>
            <person name="Chan C."/>
        </authorList>
    </citation>
    <scope>NUCLEOTIDE SEQUENCE</scope>
</reference>
<evidence type="ECO:0000313" key="2">
    <source>
        <dbReference type="EMBL" id="CAJ1384630.1"/>
    </source>
</evidence>
<dbReference type="EMBL" id="CAUJNA010001134">
    <property type="protein sequence ID" value="CAJ1384630.1"/>
    <property type="molecule type" value="Genomic_DNA"/>
</dbReference>
<proteinExistence type="predicted"/>
<name>A0AA36MSW5_9DINO</name>
<organism evidence="2 3">
    <name type="scientific">Effrenium voratum</name>
    <dbReference type="NCBI Taxonomy" id="2562239"/>
    <lineage>
        <taxon>Eukaryota</taxon>
        <taxon>Sar</taxon>
        <taxon>Alveolata</taxon>
        <taxon>Dinophyceae</taxon>
        <taxon>Suessiales</taxon>
        <taxon>Symbiodiniaceae</taxon>
        <taxon>Effrenium</taxon>
    </lineage>
</organism>
<dbReference type="InterPro" id="IPR007235">
    <property type="entry name" value="Glyco_trans_28_C"/>
</dbReference>
<evidence type="ECO:0000259" key="1">
    <source>
        <dbReference type="Pfam" id="PF04101"/>
    </source>
</evidence>
<dbReference type="SUPFAM" id="SSF53756">
    <property type="entry name" value="UDP-Glycosyltransferase/glycogen phosphorylase"/>
    <property type="match status" value="1"/>
</dbReference>
<accession>A0AA36MSW5</accession>